<evidence type="ECO:0000313" key="1">
    <source>
        <dbReference type="EMBL" id="KAK7058653.1"/>
    </source>
</evidence>
<dbReference type="Gene3D" id="2.60.120.260">
    <property type="entry name" value="Galactose-binding domain-like"/>
    <property type="match status" value="1"/>
</dbReference>
<organism evidence="1 2">
    <name type="scientific">Paramarasmius palmivorus</name>
    <dbReference type="NCBI Taxonomy" id="297713"/>
    <lineage>
        <taxon>Eukaryota</taxon>
        <taxon>Fungi</taxon>
        <taxon>Dikarya</taxon>
        <taxon>Basidiomycota</taxon>
        <taxon>Agaricomycotina</taxon>
        <taxon>Agaricomycetes</taxon>
        <taxon>Agaricomycetidae</taxon>
        <taxon>Agaricales</taxon>
        <taxon>Marasmiineae</taxon>
        <taxon>Marasmiaceae</taxon>
        <taxon>Paramarasmius</taxon>
    </lineage>
</organism>
<proteinExistence type="predicted"/>
<comment type="caution">
    <text evidence="1">The sequence shown here is derived from an EMBL/GenBank/DDBJ whole genome shotgun (WGS) entry which is preliminary data.</text>
</comment>
<accession>A0AAW0E6F7</accession>
<gene>
    <name evidence="1" type="ORF">VNI00_002289</name>
</gene>
<sequence length="327" mass="35656">MDPPPYNVTITSRTASVIYSPTRESWNVTYSNGIIDGGQFGEAGLGIGSHSTRIAGATMQLSWVGTAIYLYGESTRSSYKITVDGVDVFESLPPDGHLEPGLLGLKTGLSYGRHTAVLTVVGGDTVTFKDAMVTIGIGYEEIVPAVVTNSGSDQLVRNDDFFTFNRVPSASQCDWKLGAIYPSNLLPVPVPRQVINPCGGRSDSVTFRVNQTSAFFLFGTLHFNHQWKKVTMKPGLNGDSLKITYFNDFSRAMAINQILYWESGLDRDQEYEVQIAIEDKSSGQNMMSFHTLKLIDGSAPCFYFWCLQPVCGVSGVVGGEQVRGVKA</sequence>
<keyword evidence="2" id="KW-1185">Reference proteome</keyword>
<protein>
    <submittedName>
        <fullName evidence="1">Uncharacterized protein</fullName>
    </submittedName>
</protein>
<reference evidence="1 2" key="1">
    <citation type="submission" date="2024-01" db="EMBL/GenBank/DDBJ databases">
        <title>A draft genome for a cacao thread blight-causing isolate of Paramarasmius palmivorus.</title>
        <authorList>
            <person name="Baruah I.K."/>
            <person name="Bukari Y."/>
            <person name="Amoako-Attah I."/>
            <person name="Meinhardt L.W."/>
            <person name="Bailey B.A."/>
            <person name="Cohen S.P."/>
        </authorList>
    </citation>
    <scope>NUCLEOTIDE SEQUENCE [LARGE SCALE GENOMIC DNA]</scope>
    <source>
        <strain evidence="1 2">GH-12</strain>
    </source>
</reference>
<dbReference type="EMBL" id="JAYKXP010000005">
    <property type="protein sequence ID" value="KAK7058653.1"/>
    <property type="molecule type" value="Genomic_DNA"/>
</dbReference>
<dbReference type="AlphaFoldDB" id="A0AAW0E6F7"/>
<evidence type="ECO:0000313" key="2">
    <source>
        <dbReference type="Proteomes" id="UP001383192"/>
    </source>
</evidence>
<dbReference type="Proteomes" id="UP001383192">
    <property type="component" value="Unassembled WGS sequence"/>
</dbReference>
<name>A0AAW0E6F7_9AGAR</name>